<name>A0ABT8VVI4_9FLAO</name>
<protein>
    <submittedName>
        <fullName evidence="2">Uncharacterized protein</fullName>
    </submittedName>
</protein>
<evidence type="ECO:0000313" key="2">
    <source>
        <dbReference type="EMBL" id="MDO3695935.1"/>
    </source>
</evidence>
<comment type="caution">
    <text evidence="2">The sequence shown here is derived from an EMBL/GenBank/DDBJ whole genome shotgun (WGS) entry which is preliminary data.</text>
</comment>
<evidence type="ECO:0000256" key="1">
    <source>
        <dbReference type="SAM" id="Phobius"/>
    </source>
</evidence>
<sequence>MKPQKTNPNKKLRLSCVFENLADFQSRTKPSQNRCTQAKMKKIEHLFIGILFLLIAFYFFGSQIFTSENSLIENKGKVNNSKVFYEKVKDKYGAESVRATLIISLLNDNKVYIMRENIGQCSEFKSTQQTEYNEINYNRKSILEYPKNTSNCYSLTYETINRKINKTKEISIFINRNELKEKEPYVYKIISTDNKVLYSLNQSKRIPLYGFWIISIFSIFEILMFLRINYGIKLKKIIIKKLN</sequence>
<organism evidence="2 3">
    <name type="scientific">Wenyingzhuangia gilva</name>
    <dbReference type="NCBI Taxonomy" id="3057677"/>
    <lineage>
        <taxon>Bacteria</taxon>
        <taxon>Pseudomonadati</taxon>
        <taxon>Bacteroidota</taxon>
        <taxon>Flavobacteriia</taxon>
        <taxon>Flavobacteriales</taxon>
        <taxon>Flavobacteriaceae</taxon>
        <taxon>Wenyingzhuangia</taxon>
    </lineage>
</organism>
<keyword evidence="1" id="KW-0812">Transmembrane</keyword>
<keyword evidence="3" id="KW-1185">Reference proteome</keyword>
<keyword evidence="1" id="KW-0472">Membrane</keyword>
<gene>
    <name evidence="2" type="ORF">QVZ41_13875</name>
</gene>
<reference evidence="2" key="1">
    <citation type="submission" date="2023-07" db="EMBL/GenBank/DDBJ databases">
        <title>Wenyingzhuangia sp. chi5 genome sequencing and assembly.</title>
        <authorList>
            <person name="Park S."/>
        </authorList>
    </citation>
    <scope>NUCLEOTIDE SEQUENCE</scope>
    <source>
        <strain evidence="2">Chi5</strain>
    </source>
</reference>
<feature type="transmembrane region" description="Helical" evidence="1">
    <location>
        <begin position="206"/>
        <end position="226"/>
    </location>
</feature>
<accession>A0ABT8VVI4</accession>
<keyword evidence="1" id="KW-1133">Transmembrane helix</keyword>
<feature type="transmembrane region" description="Helical" evidence="1">
    <location>
        <begin position="46"/>
        <end position="65"/>
    </location>
</feature>
<evidence type="ECO:0000313" key="3">
    <source>
        <dbReference type="Proteomes" id="UP001168642"/>
    </source>
</evidence>
<proteinExistence type="predicted"/>
<dbReference type="EMBL" id="JAUMIT010000011">
    <property type="protein sequence ID" value="MDO3695935.1"/>
    <property type="molecule type" value="Genomic_DNA"/>
</dbReference>
<dbReference type="RefSeq" id="WP_302885241.1">
    <property type="nucleotide sequence ID" value="NZ_JAUMIT010000011.1"/>
</dbReference>
<dbReference type="Proteomes" id="UP001168642">
    <property type="component" value="Unassembled WGS sequence"/>
</dbReference>